<sequence>MTAFYFGLLIILSKTLKGGIMIKIKAEIPIINIEIPRGNARRFEVTVTADGKPFDLSTASLKMMVEPSTGETFEVTANIQVAENVLTLEFPPEFSKNAKWRRAKYDILNVSTRHTLIRGEICLLEVVTL</sequence>
<dbReference type="EMBL" id="BK032693">
    <property type="protein sequence ID" value="DAF55520.1"/>
    <property type="molecule type" value="Genomic_DNA"/>
</dbReference>
<organism evidence="1">
    <name type="scientific">Myoviridae sp. ctLYp5</name>
    <dbReference type="NCBI Taxonomy" id="2827680"/>
    <lineage>
        <taxon>Viruses</taxon>
        <taxon>Duplodnaviria</taxon>
        <taxon>Heunggongvirae</taxon>
        <taxon>Uroviricota</taxon>
        <taxon>Caudoviricetes</taxon>
    </lineage>
</organism>
<reference evidence="1" key="1">
    <citation type="journal article" date="2021" name="Proc. Natl. Acad. Sci. U.S.A.">
        <title>A Catalog of Tens of Thousands of Viruses from Human Metagenomes Reveals Hidden Associations with Chronic Diseases.</title>
        <authorList>
            <person name="Tisza M.J."/>
            <person name="Buck C.B."/>
        </authorList>
    </citation>
    <scope>NUCLEOTIDE SEQUENCE</scope>
    <source>
        <strain evidence="1">CtLYp5</strain>
    </source>
</reference>
<accession>A0A8S5SX89</accession>
<evidence type="ECO:0000313" key="1">
    <source>
        <dbReference type="EMBL" id="DAF55520.1"/>
    </source>
</evidence>
<protein>
    <submittedName>
        <fullName evidence="1">BppU domain protein</fullName>
    </submittedName>
</protein>
<proteinExistence type="predicted"/>
<name>A0A8S5SX89_9CAUD</name>